<evidence type="ECO:0000313" key="2">
    <source>
        <dbReference type="EMBL" id="KZL17292.1"/>
    </source>
</evidence>
<name>A0A165X2W3_9HYPH</name>
<dbReference type="STRING" id="989403.SAMN05421798_10288"/>
<dbReference type="InterPro" id="IPR003746">
    <property type="entry name" value="DUF167"/>
</dbReference>
<comment type="similarity">
    <text evidence="1">Belongs to the UPF0235 family.</text>
</comment>
<comment type="caution">
    <text evidence="2">The sequence shown here is derived from an EMBL/GenBank/DDBJ whole genome shotgun (WGS) entry which is preliminary data.</text>
</comment>
<dbReference type="Gene3D" id="3.30.1200.10">
    <property type="entry name" value="YggU-like"/>
    <property type="match status" value="1"/>
</dbReference>
<dbReference type="NCBIfam" id="TIGR00251">
    <property type="entry name" value="DUF167 family protein"/>
    <property type="match status" value="1"/>
</dbReference>
<accession>A0A165X2W3</accession>
<dbReference type="SUPFAM" id="SSF69786">
    <property type="entry name" value="YggU-like"/>
    <property type="match status" value="1"/>
</dbReference>
<reference evidence="2 3" key="1">
    <citation type="journal article" date="2016" name="Front. Microbiol.">
        <title>Comparative Genomic Analysis Reveals a Diverse Repertoire of Genes Involved in Prokaryote-Eukaryote Interactions within the Pseudovibrio Genus.</title>
        <authorList>
            <person name="Romano S."/>
            <person name="Fernandez-Guerra A."/>
            <person name="Reen F.J."/>
            <person name="Glockner F.O."/>
            <person name="Crowley S.P."/>
            <person name="O'Sullivan O."/>
            <person name="Cotter P.D."/>
            <person name="Adams C."/>
            <person name="Dobson A.D."/>
            <person name="O'Gara F."/>
        </authorList>
    </citation>
    <scope>NUCLEOTIDE SEQUENCE [LARGE SCALE GENOMIC DNA]</scope>
    <source>
        <strain evidence="2 3">Ad2</strain>
    </source>
</reference>
<proteinExistence type="inferred from homology"/>
<dbReference type="AlphaFoldDB" id="A0A165X2W3"/>
<dbReference type="SMART" id="SM01152">
    <property type="entry name" value="DUF167"/>
    <property type="match status" value="1"/>
</dbReference>
<dbReference type="PATRIC" id="fig|989403.3.peg.3385"/>
<sequence length="64" mass="6897">MLARVRAVPEKGAANKSVAKLFAKALSVPKSSAEVIAGSTARIKTLRVRGEPQELTKRLEEHLS</sequence>
<evidence type="ECO:0000313" key="3">
    <source>
        <dbReference type="Proteomes" id="UP000076577"/>
    </source>
</evidence>
<dbReference type="EMBL" id="LMCB01000034">
    <property type="protein sequence ID" value="KZL17292.1"/>
    <property type="molecule type" value="Genomic_DNA"/>
</dbReference>
<organism evidence="2 3">
    <name type="scientific">Pseudovibrio axinellae</name>
    <dbReference type="NCBI Taxonomy" id="989403"/>
    <lineage>
        <taxon>Bacteria</taxon>
        <taxon>Pseudomonadati</taxon>
        <taxon>Pseudomonadota</taxon>
        <taxon>Alphaproteobacteria</taxon>
        <taxon>Hyphomicrobiales</taxon>
        <taxon>Stappiaceae</taxon>
        <taxon>Pseudovibrio</taxon>
    </lineage>
</organism>
<protein>
    <submittedName>
        <fullName evidence="2">Uncharacterized protein</fullName>
    </submittedName>
</protein>
<dbReference type="Pfam" id="PF02594">
    <property type="entry name" value="DUF167"/>
    <property type="match status" value="1"/>
</dbReference>
<dbReference type="InterPro" id="IPR036591">
    <property type="entry name" value="YggU-like_sf"/>
</dbReference>
<keyword evidence="3" id="KW-1185">Reference proteome</keyword>
<gene>
    <name evidence="2" type="ORF">PsAD2_03159</name>
</gene>
<evidence type="ECO:0000256" key="1">
    <source>
        <dbReference type="ARBA" id="ARBA00010364"/>
    </source>
</evidence>
<dbReference type="Proteomes" id="UP000076577">
    <property type="component" value="Unassembled WGS sequence"/>
</dbReference>